<dbReference type="WBParaSite" id="Hba_21106">
    <property type="protein sequence ID" value="Hba_21106"/>
    <property type="gene ID" value="Hba_21106"/>
</dbReference>
<keyword evidence="2" id="KW-0472">Membrane</keyword>
<feature type="compositionally biased region" description="Polar residues" evidence="1">
    <location>
        <begin position="34"/>
        <end position="45"/>
    </location>
</feature>
<feature type="transmembrane region" description="Helical" evidence="2">
    <location>
        <begin position="351"/>
        <end position="367"/>
    </location>
</feature>
<evidence type="ECO:0000313" key="3">
    <source>
        <dbReference type="Proteomes" id="UP000095283"/>
    </source>
</evidence>
<dbReference type="Gene3D" id="3.30.420.10">
    <property type="entry name" value="Ribonuclease H-like superfamily/Ribonuclease H"/>
    <property type="match status" value="1"/>
</dbReference>
<accession>A0A1I7XUB2</accession>
<dbReference type="InterPro" id="IPR052665">
    <property type="entry name" value="Neuropeptide-GPCR"/>
</dbReference>
<reference evidence="4" key="1">
    <citation type="submission" date="2016-11" db="UniProtKB">
        <authorList>
            <consortium name="WormBaseParasite"/>
        </authorList>
    </citation>
    <scope>IDENTIFICATION</scope>
</reference>
<protein>
    <submittedName>
        <fullName evidence="4">G_PROTEIN_RECEP_F1_2 domain-containing protein</fullName>
    </submittedName>
</protein>
<organism evidence="3 4">
    <name type="scientific">Heterorhabditis bacteriophora</name>
    <name type="common">Entomopathogenic nematode worm</name>
    <dbReference type="NCBI Taxonomy" id="37862"/>
    <lineage>
        <taxon>Eukaryota</taxon>
        <taxon>Metazoa</taxon>
        <taxon>Ecdysozoa</taxon>
        <taxon>Nematoda</taxon>
        <taxon>Chromadorea</taxon>
        <taxon>Rhabditida</taxon>
        <taxon>Rhabditina</taxon>
        <taxon>Rhabditomorpha</taxon>
        <taxon>Strongyloidea</taxon>
        <taxon>Heterorhabditidae</taxon>
        <taxon>Heterorhabditis</taxon>
    </lineage>
</organism>
<dbReference type="GO" id="GO:0016020">
    <property type="term" value="C:membrane"/>
    <property type="evidence" value="ECO:0007669"/>
    <property type="project" value="TreeGrafter"/>
</dbReference>
<feature type="region of interest" description="Disordered" evidence="1">
    <location>
        <begin position="26"/>
        <end position="59"/>
    </location>
</feature>
<dbReference type="PANTHER" id="PTHR24224:SF37">
    <property type="entry name" value="G-PROTEIN COUPLED RECEPTORS FAMILY 1 PROFILE DOMAIN-CONTAINING PROTEIN"/>
    <property type="match status" value="1"/>
</dbReference>
<feature type="transmembrane region" description="Helical" evidence="2">
    <location>
        <begin position="374"/>
        <end position="393"/>
    </location>
</feature>
<dbReference type="InterPro" id="IPR036397">
    <property type="entry name" value="RNaseH_sf"/>
</dbReference>
<name>A0A1I7XUB2_HETBA</name>
<dbReference type="AlphaFoldDB" id="A0A1I7XUB2"/>
<keyword evidence="3" id="KW-1185">Reference proteome</keyword>
<keyword evidence="2" id="KW-1133">Transmembrane helix</keyword>
<feature type="transmembrane region" description="Helical" evidence="2">
    <location>
        <begin position="285"/>
        <end position="304"/>
    </location>
</feature>
<dbReference type="GO" id="GO:0003676">
    <property type="term" value="F:nucleic acid binding"/>
    <property type="evidence" value="ECO:0007669"/>
    <property type="project" value="InterPro"/>
</dbReference>
<dbReference type="Proteomes" id="UP000095283">
    <property type="component" value="Unplaced"/>
</dbReference>
<evidence type="ECO:0000313" key="4">
    <source>
        <dbReference type="WBParaSite" id="Hba_21106"/>
    </source>
</evidence>
<feature type="transmembrane region" description="Helical" evidence="2">
    <location>
        <begin position="316"/>
        <end position="345"/>
    </location>
</feature>
<evidence type="ECO:0000256" key="1">
    <source>
        <dbReference type="SAM" id="MobiDB-lite"/>
    </source>
</evidence>
<feature type="transmembrane region" description="Helical" evidence="2">
    <location>
        <begin position="399"/>
        <end position="417"/>
    </location>
</feature>
<proteinExistence type="predicted"/>
<dbReference type="PANTHER" id="PTHR24224">
    <property type="entry name" value="CARDIOACCELERATORY PEPTIDE RECEPTOR-RELATED"/>
    <property type="match status" value="1"/>
</dbReference>
<evidence type="ECO:0000256" key="2">
    <source>
        <dbReference type="SAM" id="Phobius"/>
    </source>
</evidence>
<keyword evidence="2" id="KW-0812">Transmembrane</keyword>
<sequence length="471" mass="51975">MGLYPYQIRGAHMLTEKMKVKLWKSKETPKHRSTGSCLRQNSRQLLQRGHQRSEKAPINTINRFPPSVMLWAGITASGKTPLIFVEENDKISAKYYQNKILLKTTEARNMIPVQRAPSRLSNISNPPYLMPGTGLPLTYGGPETPLPYSTAPVTPLYNTPHATPMPPGGPQTGYGGYGMQPNQMMMCVPSMPNYGMQMQPMYMPQLPTNPAPSQNGGINLVVNTNANASGNATGCKGAANERMCPKCRKGSIIRAQQRKGEMSSNDTQTFGEPSDLMVSVIFSCYVLYTAAILLGIPCNVFVLFRMGRLSKKCSDMYSNGVGLCLFVMAIADIGSLCSILIHYVLSIHTEEHLIIHYIGPGTLNIVCKLSNAQVMLSVVCVAFVSNLWLLIAVVNDDSVPYYLQFGFNGVYLALFIYDKSTRPIKRKVVESTSLEPHQAERNGRDLHELLAVEPTHSMCDSGIEDEPVCRL</sequence>